<sequence>MPRIKRAMTVLAATASILTLGFTFSGSAWAGTNGRAWSVKWDNLEDGACDLQFVSYGDHFYLNDNLKDGAGCYASWEDDAGHTGTFTNTKGAGTTVHRNYDFPEGASITFEVCITDNGILWIDTCGKDSALA</sequence>
<reference evidence="2 3" key="1">
    <citation type="journal article" date="2016" name="Genome Announc.">
        <title>Complete Genome Sequence of Thiostrepton-Producing Streptomyces laurentii ATCC 31255.</title>
        <authorList>
            <person name="Doi K."/>
            <person name="Fujino Y."/>
            <person name="Nagayoshi Y."/>
            <person name="Ohshima T."/>
            <person name="Ogata S."/>
        </authorList>
    </citation>
    <scope>NUCLEOTIDE SEQUENCE [LARGE SCALE GENOMIC DNA]</scope>
    <source>
        <strain evidence="2 3">ATCC 31255</strain>
    </source>
</reference>
<dbReference type="Proteomes" id="UP000217676">
    <property type="component" value="Chromosome"/>
</dbReference>
<feature type="chain" id="PRO_5007818257" description="Secreted protein" evidence="1">
    <location>
        <begin position="31"/>
        <end position="132"/>
    </location>
</feature>
<dbReference type="AlphaFoldDB" id="A0A160P883"/>
<dbReference type="KEGG" id="slau:SLA_6529"/>
<feature type="signal peptide" evidence="1">
    <location>
        <begin position="1"/>
        <end position="30"/>
    </location>
</feature>
<evidence type="ECO:0000313" key="2">
    <source>
        <dbReference type="EMBL" id="BAU87395.1"/>
    </source>
</evidence>
<protein>
    <recommendedName>
        <fullName evidence="4">Secreted protein</fullName>
    </recommendedName>
</protein>
<evidence type="ECO:0008006" key="4">
    <source>
        <dbReference type="Google" id="ProtNLM"/>
    </source>
</evidence>
<dbReference type="RefSeq" id="WP_359885376.1">
    <property type="nucleotide sequence ID" value="NZ_JBEYHT010000093.1"/>
</dbReference>
<gene>
    <name evidence="2" type="ORF">SLA_6529</name>
</gene>
<keyword evidence="3" id="KW-1185">Reference proteome</keyword>
<organism evidence="2 3">
    <name type="scientific">Streptomyces laurentii</name>
    <dbReference type="NCBI Taxonomy" id="39478"/>
    <lineage>
        <taxon>Bacteria</taxon>
        <taxon>Bacillati</taxon>
        <taxon>Actinomycetota</taxon>
        <taxon>Actinomycetes</taxon>
        <taxon>Kitasatosporales</taxon>
        <taxon>Streptomycetaceae</taxon>
        <taxon>Streptomyces</taxon>
    </lineage>
</organism>
<proteinExistence type="predicted"/>
<keyword evidence="1" id="KW-0732">Signal</keyword>
<name>A0A160P883_STRLU</name>
<evidence type="ECO:0000256" key="1">
    <source>
        <dbReference type="SAM" id="SignalP"/>
    </source>
</evidence>
<evidence type="ECO:0000313" key="3">
    <source>
        <dbReference type="Proteomes" id="UP000217676"/>
    </source>
</evidence>
<dbReference type="EMBL" id="AP017424">
    <property type="protein sequence ID" value="BAU87395.1"/>
    <property type="molecule type" value="Genomic_DNA"/>
</dbReference>
<accession>A0A160P883</accession>